<dbReference type="SUPFAM" id="SSF49265">
    <property type="entry name" value="Fibronectin type III"/>
    <property type="match status" value="3"/>
</dbReference>
<dbReference type="InterPro" id="IPR003961">
    <property type="entry name" value="FN3_dom"/>
</dbReference>
<dbReference type="EMBL" id="LYPC01000022">
    <property type="protein sequence ID" value="OCT13411.1"/>
    <property type="molecule type" value="Genomic_DNA"/>
</dbReference>
<dbReference type="OrthoDB" id="177731at2"/>
<feature type="domain" description="Fibronectin type-III" evidence="3">
    <location>
        <begin position="437"/>
        <end position="543"/>
    </location>
</feature>
<evidence type="ECO:0000259" key="3">
    <source>
        <dbReference type="PROSITE" id="PS50853"/>
    </source>
</evidence>
<dbReference type="InterPro" id="IPR036116">
    <property type="entry name" value="FN3_sf"/>
</dbReference>
<feature type="domain" description="F5/8 type C" evidence="2">
    <location>
        <begin position="286"/>
        <end position="382"/>
    </location>
</feature>
<dbReference type="Pfam" id="PF00041">
    <property type="entry name" value="fn3"/>
    <property type="match status" value="2"/>
</dbReference>
<organism evidence="4 5">
    <name type="scientific">Paenibacillus pectinilyticus</name>
    <dbReference type="NCBI Taxonomy" id="512399"/>
    <lineage>
        <taxon>Bacteria</taxon>
        <taxon>Bacillati</taxon>
        <taxon>Bacillota</taxon>
        <taxon>Bacilli</taxon>
        <taxon>Bacillales</taxon>
        <taxon>Paenibacillaceae</taxon>
        <taxon>Paenibacillus</taxon>
    </lineage>
</organism>
<sequence length="1101" mass="116211">MRKSILFSTMTCLFMMIVIGSFFVSNHDASALGTKLTLTPAMVTNETGYGDATMLVDEQTTAGDPMNGTGGSPTTYWDPGFQTGHTPAYAYIDLGQSYNLTAIYLRDYTNSGDFIVYAGSPGSWTQLFTDPLSTYPTWNAHTVSVQTRYVRFQKTSATANVSEVVIYGTQASDTTAPAAISNLAVGSPTSSSLALSWTAPGDDGNTGTATSYDIRYSTSFITSANWSSATPVSGEPSPAAAGTAQSMTVSGLSASTTYYFAMKTNDEVPNVSGLSNVSSGTTSGTATSQKLTLTTSMVTNESGYGDATMLVDEQVIAGDPLNGTGGSPTTYWDPGFQTGHTPAFAYIDLGQSYNLTSIYLRDYTNSGDFIVYTGSPGSWTQLFTDPLTSYPTWNPHTVSTQTRYVRFQKTSPTANTSEIVLYGTQASSGSDTTAPSAISNLAAASPTSSSLSLSWTAPGDDGTTGTAASYDIRYSTSTITSANWASATQISGEPAPSAAGTSQSMTVGGLSASTTYYFAIKTSDEASNISSLSNVANATTSSSGSSTLPVITNLHDSRTVANRFYVTLSWTAPAYDGTISTSATATPFDLRYSTSPITEANWNNATQAPFEPLLVQTSDFGTTKSMAVSGLSAGTSYYFAMKTIDNAGHSSAISNVVNASTTSTFSCTYSIPQGVATMYYGTSGTNDNSNIYLNAQPGDVVCLTAGNYGLIKLSNFTGTNDNPIIFINSGGLANFQSTGSYGFKILGSSFFRLTGSGSASYAKGIKIGALTTGAPALTIAGYSTNYEVDHLEIDNANSSGSQGIALKTDPDSCGFVDRNYFTQMNTSVHDNYIHNTGVEGIYIGGSHYSTSFPIGMACDGNSSDGLETLYEHSLHGVRVYNNVTDSTGWDGIQVGSATYDVEIHHNTVTNYATLNATDQRSGIQINPGTTGKLYNNWIDEGTAGHGQGINNQSRGNQVIFNNVILHTDYQGIYSKDMYDATNPAYDHSPIYIVNNTFINPGSYALQFDNVQNYGSLFGNNIVIKSSSNPNPYVNPGSTITEVTNLESTNIADAHFVNAGANNYHLSVDLSGTDMSIYGVTTDYDGVARPNGSTYDIGAYEH</sequence>
<name>A0A1C0ZZE8_9BACL</name>
<feature type="domain" description="Fibronectin type-III" evidence="3">
    <location>
        <begin position="179"/>
        <end position="285"/>
    </location>
</feature>
<dbReference type="SUPFAM" id="SSF51126">
    <property type="entry name" value="Pectin lyase-like"/>
    <property type="match status" value="1"/>
</dbReference>
<dbReference type="SUPFAM" id="SSF49785">
    <property type="entry name" value="Galactose-binding domain-like"/>
    <property type="match status" value="2"/>
</dbReference>
<dbReference type="Proteomes" id="UP000093309">
    <property type="component" value="Unassembled WGS sequence"/>
</dbReference>
<dbReference type="InterPro" id="IPR050964">
    <property type="entry name" value="Striated_Muscle_Regulatory"/>
</dbReference>
<dbReference type="SMART" id="SM00710">
    <property type="entry name" value="PbH1"/>
    <property type="match status" value="6"/>
</dbReference>
<evidence type="ECO:0000313" key="4">
    <source>
        <dbReference type="EMBL" id="OCT13411.1"/>
    </source>
</evidence>
<accession>A0A1C0ZZE8</accession>
<dbReference type="PROSITE" id="PS50022">
    <property type="entry name" value="FA58C_3"/>
    <property type="match status" value="2"/>
</dbReference>
<dbReference type="InterPro" id="IPR000421">
    <property type="entry name" value="FA58C"/>
</dbReference>
<dbReference type="Gene3D" id="2.60.40.10">
    <property type="entry name" value="Immunoglobulins"/>
    <property type="match status" value="3"/>
</dbReference>
<dbReference type="Gene3D" id="2.60.120.260">
    <property type="entry name" value="Galactose-binding domain-like"/>
    <property type="match status" value="2"/>
</dbReference>
<reference evidence="5" key="1">
    <citation type="submission" date="2016-05" db="EMBL/GenBank/DDBJ databases">
        <title>Paenibacillus oryzae. sp. nov., isolated from the rice root.</title>
        <authorList>
            <person name="Zhang J."/>
            <person name="Zhang X."/>
        </authorList>
    </citation>
    <scope>NUCLEOTIDE SEQUENCE [LARGE SCALE GENOMIC DNA]</scope>
    <source>
        <strain evidence="5">KCTC13222</strain>
    </source>
</reference>
<keyword evidence="5" id="KW-1185">Reference proteome</keyword>
<dbReference type="Gene3D" id="2.160.20.10">
    <property type="entry name" value="Single-stranded right-handed beta-helix, Pectin lyase-like"/>
    <property type="match status" value="1"/>
</dbReference>
<evidence type="ECO:0000259" key="2">
    <source>
        <dbReference type="PROSITE" id="PS50022"/>
    </source>
</evidence>
<keyword evidence="1" id="KW-0677">Repeat</keyword>
<dbReference type="AlphaFoldDB" id="A0A1C0ZZE8"/>
<dbReference type="InterPro" id="IPR012334">
    <property type="entry name" value="Pectin_lyas_fold"/>
</dbReference>
<dbReference type="InterPro" id="IPR011050">
    <property type="entry name" value="Pectin_lyase_fold/virulence"/>
</dbReference>
<dbReference type="CDD" id="cd00063">
    <property type="entry name" value="FN3"/>
    <property type="match status" value="1"/>
</dbReference>
<dbReference type="PANTHER" id="PTHR13817">
    <property type="entry name" value="TITIN"/>
    <property type="match status" value="1"/>
</dbReference>
<proteinExistence type="predicted"/>
<feature type="domain" description="F5/8 type C" evidence="2">
    <location>
        <begin position="31"/>
        <end position="152"/>
    </location>
</feature>
<comment type="caution">
    <text evidence="4">The sequence shown here is derived from an EMBL/GenBank/DDBJ whole genome shotgun (WGS) entry which is preliminary data.</text>
</comment>
<dbReference type="STRING" id="512399.A8709_17520"/>
<dbReference type="InterPro" id="IPR013783">
    <property type="entry name" value="Ig-like_fold"/>
</dbReference>
<dbReference type="PROSITE" id="PS50853">
    <property type="entry name" value="FN3"/>
    <property type="match status" value="3"/>
</dbReference>
<feature type="domain" description="Fibronectin type-III" evidence="3">
    <location>
        <begin position="550"/>
        <end position="664"/>
    </location>
</feature>
<dbReference type="RefSeq" id="WP_065853473.1">
    <property type="nucleotide sequence ID" value="NZ_LYPC01000022.1"/>
</dbReference>
<dbReference type="SMART" id="SM00060">
    <property type="entry name" value="FN3"/>
    <property type="match status" value="3"/>
</dbReference>
<dbReference type="InterPro" id="IPR006626">
    <property type="entry name" value="PbH1"/>
</dbReference>
<gene>
    <name evidence="4" type="ORF">A8709_17520</name>
</gene>
<evidence type="ECO:0000313" key="5">
    <source>
        <dbReference type="Proteomes" id="UP000093309"/>
    </source>
</evidence>
<evidence type="ECO:0000256" key="1">
    <source>
        <dbReference type="ARBA" id="ARBA00022737"/>
    </source>
</evidence>
<dbReference type="InterPro" id="IPR008979">
    <property type="entry name" value="Galactose-bd-like_sf"/>
</dbReference>
<protein>
    <submittedName>
        <fullName evidence="4">Uncharacterized protein</fullName>
    </submittedName>
</protein>
<dbReference type="NCBIfam" id="NF041518">
    <property type="entry name" value="choice_anch_Q"/>
    <property type="match status" value="1"/>
</dbReference>
<dbReference type="PANTHER" id="PTHR13817:SF173">
    <property type="entry name" value="FRAZZLED"/>
    <property type="match status" value="1"/>
</dbReference>
<dbReference type="InterPro" id="IPR059226">
    <property type="entry name" value="Choice_anch_Q_dom"/>
</dbReference>